<gene>
    <name evidence="2" type="ORF">rCG_41192</name>
</gene>
<evidence type="ECO:0000313" key="2">
    <source>
        <dbReference type="EMBL" id="EDL84684.1"/>
    </source>
</evidence>
<accession>A6KMX8</accession>
<proteinExistence type="predicted"/>
<feature type="compositionally biased region" description="Polar residues" evidence="1">
    <location>
        <begin position="1"/>
        <end position="12"/>
    </location>
</feature>
<dbReference type="EMBL" id="CH474069">
    <property type="protein sequence ID" value="EDL84684.1"/>
    <property type="molecule type" value="Genomic_DNA"/>
</dbReference>
<sequence>MTFPGKQSTSPSRKVLHIGKGNDSHPRAASEFVITPRGQEGPRLRFNDLGIMVLQGSSIREFHPKAVYAQKLTQLPLDHDVMTSSR</sequence>
<feature type="region of interest" description="Disordered" evidence="1">
    <location>
        <begin position="1"/>
        <end position="27"/>
    </location>
</feature>
<dbReference type="Proteomes" id="UP000234681">
    <property type="component" value="Chromosome 18"/>
</dbReference>
<dbReference type="AlphaFoldDB" id="A6KMX8"/>
<name>A6KMX8_RAT</name>
<protein>
    <submittedName>
        <fullName evidence="2">RCG41192</fullName>
    </submittedName>
</protein>
<evidence type="ECO:0000313" key="3">
    <source>
        <dbReference type="Proteomes" id="UP000234681"/>
    </source>
</evidence>
<evidence type="ECO:0000256" key="1">
    <source>
        <dbReference type="SAM" id="MobiDB-lite"/>
    </source>
</evidence>
<reference evidence="2 3" key="1">
    <citation type="submission" date="2005-09" db="EMBL/GenBank/DDBJ databases">
        <authorList>
            <person name="Mural R.J."/>
            <person name="Li P.W."/>
            <person name="Adams M.D."/>
            <person name="Amanatides P.G."/>
            <person name="Baden-Tillson H."/>
            <person name="Barnstead M."/>
            <person name="Chin S.H."/>
            <person name="Dew I."/>
            <person name="Evans C.A."/>
            <person name="Ferriera S."/>
            <person name="Flanigan M."/>
            <person name="Fosler C."/>
            <person name="Glodek A."/>
            <person name="Gu Z."/>
            <person name="Holt R.A."/>
            <person name="Jennings D."/>
            <person name="Kraft C.L."/>
            <person name="Lu F."/>
            <person name="Nguyen T."/>
            <person name="Nusskern D.R."/>
            <person name="Pfannkoch C.M."/>
            <person name="Sitter C."/>
            <person name="Sutton G.G."/>
            <person name="Venter J.C."/>
            <person name="Wang Z."/>
            <person name="Woodage T."/>
            <person name="Zheng X.H."/>
            <person name="Zhong F."/>
        </authorList>
    </citation>
    <scope>NUCLEOTIDE SEQUENCE [LARGE SCALE GENOMIC DNA]</scope>
    <source>
        <strain>BN</strain>
        <strain evidence="3">Sprague-Dawley</strain>
    </source>
</reference>
<organism evidence="2 3">
    <name type="scientific">Rattus norvegicus</name>
    <name type="common">Rat</name>
    <dbReference type="NCBI Taxonomy" id="10116"/>
    <lineage>
        <taxon>Eukaryota</taxon>
        <taxon>Metazoa</taxon>
        <taxon>Chordata</taxon>
        <taxon>Craniata</taxon>
        <taxon>Vertebrata</taxon>
        <taxon>Euteleostomi</taxon>
        <taxon>Mammalia</taxon>
        <taxon>Eutheria</taxon>
        <taxon>Euarchontoglires</taxon>
        <taxon>Glires</taxon>
        <taxon>Rodentia</taxon>
        <taxon>Myomorpha</taxon>
        <taxon>Muroidea</taxon>
        <taxon>Muridae</taxon>
        <taxon>Murinae</taxon>
        <taxon>Rattus</taxon>
    </lineage>
</organism>